<evidence type="ECO:0000256" key="5">
    <source>
        <dbReference type="ARBA" id="ARBA00022737"/>
    </source>
</evidence>
<dbReference type="EMBL" id="CAJNYV010000861">
    <property type="protein sequence ID" value="CAF3391454.1"/>
    <property type="molecule type" value="Genomic_DNA"/>
</dbReference>
<dbReference type="Gene3D" id="3.90.176.10">
    <property type="entry name" value="Toxin ADP-ribosyltransferase, Chain A, domain 1"/>
    <property type="match status" value="1"/>
</dbReference>
<comment type="similarity">
    <text evidence="1 7">Belongs to the Arg-specific ADP-ribosyltransferase family.</text>
</comment>
<dbReference type="Gene3D" id="2.20.110.10">
    <property type="entry name" value="Histone H3 K4-specific methyltransferase SET7/9 N-terminal domain"/>
    <property type="match status" value="2"/>
</dbReference>
<evidence type="ECO:0000256" key="1">
    <source>
        <dbReference type="ARBA" id="ARBA00009558"/>
    </source>
</evidence>
<keyword evidence="7" id="KW-0521">NADP</keyword>
<name>A0A817ZC13_9BILA</name>
<dbReference type="Pfam" id="PF01129">
    <property type="entry name" value="ART"/>
    <property type="match status" value="1"/>
</dbReference>
<dbReference type="InterPro" id="IPR003409">
    <property type="entry name" value="MORN"/>
</dbReference>
<evidence type="ECO:0000256" key="2">
    <source>
        <dbReference type="ARBA" id="ARBA00022676"/>
    </source>
</evidence>
<keyword evidence="3 7" id="KW-0808">Transferase</keyword>
<keyword evidence="2 7" id="KW-0328">Glycosyltransferase</keyword>
<evidence type="ECO:0000256" key="4">
    <source>
        <dbReference type="ARBA" id="ARBA00022695"/>
    </source>
</evidence>
<dbReference type="GO" id="GO:0005829">
    <property type="term" value="C:cytosol"/>
    <property type="evidence" value="ECO:0007669"/>
    <property type="project" value="TreeGrafter"/>
</dbReference>
<sequence length="394" mass="44990">MHRFSDVESHPKRLPHIFGYSDGPLLSLKQALQPICRHVKYLDQSITIAKKNCIYPSKHHLTRDESAAIYLYTIESDESSLYRVLNKALRSKDRDAVKPWFPYLKLFHAAIEKLPDVRMNLWRGIERDIADNYTKDDIITWWGISSCSPSIDVIKGFLNRTSTLFLVEAVRGKDISLYSSFSQEKEVLLSLATRLRVVSNALESPLLHVVHLQEIYDQNESSSSTPVVPTTKSLTFGILTDEAGNRYELPNNLKGECKGGKKHGKGTMAYANGSNYTGDWIADKRTGEGIFIWEDGRNKVLHFNYNLIYTMIECTMGQLQDDKLAGTGVYTWPDGRQYTLSEQILGDFKEDKFEGEGIYVWPDGQQYTGQFIADEKTGKGIMSWPDGRRYEMKR</sequence>
<evidence type="ECO:0000313" key="8">
    <source>
        <dbReference type="EMBL" id="CAF3391454.1"/>
    </source>
</evidence>
<dbReference type="PANTHER" id="PTHR43215">
    <property type="entry name" value="RADIAL SPOKE HEAD 1 HOMOLOG"/>
    <property type="match status" value="1"/>
</dbReference>
<dbReference type="GO" id="GO:0106274">
    <property type="term" value="F:NAD+-protein-arginine ADP-ribosyltransferase activity"/>
    <property type="evidence" value="ECO:0007669"/>
    <property type="project" value="UniProtKB-EC"/>
</dbReference>
<dbReference type="Proteomes" id="UP000663865">
    <property type="component" value="Unassembled WGS sequence"/>
</dbReference>
<dbReference type="SMART" id="SM00698">
    <property type="entry name" value="MORN"/>
    <property type="match status" value="5"/>
</dbReference>
<keyword evidence="5" id="KW-0677">Repeat</keyword>
<comment type="caution">
    <text evidence="8">The sequence shown here is derived from an EMBL/GenBank/DDBJ whole genome shotgun (WGS) entry which is preliminary data.</text>
</comment>
<evidence type="ECO:0000256" key="7">
    <source>
        <dbReference type="RuleBase" id="RU361228"/>
    </source>
</evidence>
<dbReference type="SUPFAM" id="SSF56399">
    <property type="entry name" value="ADP-ribosylation"/>
    <property type="match status" value="1"/>
</dbReference>
<dbReference type="InterPro" id="IPR000768">
    <property type="entry name" value="ART"/>
</dbReference>
<reference evidence="8" key="1">
    <citation type="submission" date="2021-02" db="EMBL/GenBank/DDBJ databases">
        <authorList>
            <person name="Nowell W R."/>
        </authorList>
    </citation>
    <scope>NUCLEOTIDE SEQUENCE</scope>
</reference>
<dbReference type="EC" id="2.4.2.31" evidence="7"/>
<evidence type="ECO:0000256" key="3">
    <source>
        <dbReference type="ARBA" id="ARBA00022679"/>
    </source>
</evidence>
<accession>A0A817ZC13</accession>
<dbReference type="AlphaFoldDB" id="A0A817ZC13"/>
<protein>
    <recommendedName>
        <fullName evidence="7">NAD(P)(+)--arginine ADP-ribosyltransferase</fullName>
        <ecNumber evidence="7">2.4.2.31</ecNumber>
    </recommendedName>
    <alternativeName>
        <fullName evidence="7">Mono(ADP-ribosyl)transferase</fullName>
    </alternativeName>
</protein>
<keyword evidence="7" id="KW-0520">NAD</keyword>
<dbReference type="PROSITE" id="PS51996">
    <property type="entry name" value="TR_MART"/>
    <property type="match status" value="1"/>
</dbReference>
<gene>
    <name evidence="8" type="ORF">KIK155_LOCUS7245</name>
</gene>
<comment type="catalytic activity">
    <reaction evidence="6 7">
        <text>L-arginyl-[protein] + NAD(+) = N(omega)-(ADP-D-ribosyl)-L-arginyl-[protein] + nicotinamide + H(+)</text>
        <dbReference type="Rhea" id="RHEA:19149"/>
        <dbReference type="Rhea" id="RHEA-COMP:10532"/>
        <dbReference type="Rhea" id="RHEA-COMP:15087"/>
        <dbReference type="ChEBI" id="CHEBI:15378"/>
        <dbReference type="ChEBI" id="CHEBI:17154"/>
        <dbReference type="ChEBI" id="CHEBI:29965"/>
        <dbReference type="ChEBI" id="CHEBI:57540"/>
        <dbReference type="ChEBI" id="CHEBI:142554"/>
        <dbReference type="EC" id="2.4.2.31"/>
    </reaction>
</comment>
<keyword evidence="4" id="KW-0548">Nucleotidyltransferase</keyword>
<proteinExistence type="inferred from homology"/>
<evidence type="ECO:0000256" key="6">
    <source>
        <dbReference type="ARBA" id="ARBA00047597"/>
    </source>
</evidence>
<dbReference type="GO" id="GO:0016779">
    <property type="term" value="F:nucleotidyltransferase activity"/>
    <property type="evidence" value="ECO:0007669"/>
    <property type="project" value="UniProtKB-KW"/>
</dbReference>
<dbReference type="PANTHER" id="PTHR43215:SF14">
    <property type="entry name" value="RADIAL SPOKE HEAD 1 HOMOLOG"/>
    <property type="match status" value="1"/>
</dbReference>
<dbReference type="Pfam" id="PF02493">
    <property type="entry name" value="MORN"/>
    <property type="match status" value="5"/>
</dbReference>
<dbReference type="SUPFAM" id="SSF82185">
    <property type="entry name" value="Histone H3 K4-specific methyltransferase SET7/9 N-terminal domain"/>
    <property type="match status" value="2"/>
</dbReference>
<organism evidence="8 9">
    <name type="scientific">Rotaria socialis</name>
    <dbReference type="NCBI Taxonomy" id="392032"/>
    <lineage>
        <taxon>Eukaryota</taxon>
        <taxon>Metazoa</taxon>
        <taxon>Spiralia</taxon>
        <taxon>Gnathifera</taxon>
        <taxon>Rotifera</taxon>
        <taxon>Eurotatoria</taxon>
        <taxon>Bdelloidea</taxon>
        <taxon>Philodinida</taxon>
        <taxon>Philodinidae</taxon>
        <taxon>Rotaria</taxon>
    </lineage>
</organism>
<evidence type="ECO:0000313" key="9">
    <source>
        <dbReference type="Proteomes" id="UP000663865"/>
    </source>
</evidence>